<evidence type="ECO:0000313" key="8">
    <source>
        <dbReference type="Proteomes" id="UP000037696"/>
    </source>
</evidence>
<evidence type="ECO:0000313" key="7">
    <source>
        <dbReference type="EMBL" id="KOS41622.1"/>
    </source>
</evidence>
<feature type="domain" description="GST C-terminal" evidence="6">
    <location>
        <begin position="90"/>
        <end position="224"/>
    </location>
</feature>
<dbReference type="STRING" id="229535.A0A0N0RYH8"/>
<dbReference type="GO" id="GO:0004364">
    <property type="term" value="F:glutathione transferase activity"/>
    <property type="evidence" value="ECO:0007669"/>
    <property type="project" value="UniProtKB-EC"/>
</dbReference>
<dbReference type="InterPro" id="IPR010987">
    <property type="entry name" value="Glutathione-S-Trfase_C-like"/>
</dbReference>
<comment type="catalytic activity">
    <reaction evidence="4">
        <text>RX + glutathione = an S-substituted glutathione + a halide anion + H(+)</text>
        <dbReference type="Rhea" id="RHEA:16437"/>
        <dbReference type="ChEBI" id="CHEBI:15378"/>
        <dbReference type="ChEBI" id="CHEBI:16042"/>
        <dbReference type="ChEBI" id="CHEBI:17792"/>
        <dbReference type="ChEBI" id="CHEBI:57925"/>
        <dbReference type="ChEBI" id="CHEBI:90779"/>
        <dbReference type="EC" id="2.5.1.18"/>
    </reaction>
</comment>
<dbReference type="FunFam" id="3.40.30.10:FF:000156">
    <property type="entry name" value="Glutathione S-transferase 1"/>
    <property type="match status" value="1"/>
</dbReference>
<comment type="similarity">
    <text evidence="1">Belongs to the GST superfamily.</text>
</comment>
<evidence type="ECO:0000256" key="2">
    <source>
        <dbReference type="ARBA" id="ARBA00012452"/>
    </source>
</evidence>
<organism evidence="7 8">
    <name type="scientific">Penicillium nordicum</name>
    <dbReference type="NCBI Taxonomy" id="229535"/>
    <lineage>
        <taxon>Eukaryota</taxon>
        <taxon>Fungi</taxon>
        <taxon>Dikarya</taxon>
        <taxon>Ascomycota</taxon>
        <taxon>Pezizomycotina</taxon>
        <taxon>Eurotiomycetes</taxon>
        <taxon>Eurotiomycetidae</taxon>
        <taxon>Eurotiales</taxon>
        <taxon>Aspergillaceae</taxon>
        <taxon>Penicillium</taxon>
    </lineage>
</organism>
<dbReference type="Pfam" id="PF00043">
    <property type="entry name" value="GST_C"/>
    <property type="match status" value="1"/>
</dbReference>
<protein>
    <recommendedName>
        <fullName evidence="2">glutathione transferase</fullName>
        <ecNumber evidence="2">2.5.1.18</ecNumber>
    </recommendedName>
</protein>
<dbReference type="Pfam" id="PF13409">
    <property type="entry name" value="GST_N_2"/>
    <property type="match status" value="1"/>
</dbReference>
<reference evidence="7 8" key="1">
    <citation type="submission" date="2015-08" db="EMBL/GenBank/DDBJ databases">
        <title>Genome sequencing of Penicillium nordicum.</title>
        <authorList>
            <person name="Nguyen H.D."/>
            <person name="Seifert K.A."/>
        </authorList>
    </citation>
    <scope>NUCLEOTIDE SEQUENCE [LARGE SCALE GENOMIC DNA]</scope>
    <source>
        <strain evidence="7 8">DAOMC 185683</strain>
    </source>
</reference>
<dbReference type="InterPro" id="IPR036249">
    <property type="entry name" value="Thioredoxin-like_sf"/>
</dbReference>
<dbReference type="SUPFAM" id="SSF47616">
    <property type="entry name" value="GST C-terminal domain-like"/>
    <property type="match status" value="1"/>
</dbReference>
<dbReference type="SFLD" id="SFLDS00019">
    <property type="entry name" value="Glutathione_Transferase_(cytos"/>
    <property type="match status" value="1"/>
</dbReference>
<dbReference type="Gene3D" id="3.40.30.10">
    <property type="entry name" value="Glutaredoxin"/>
    <property type="match status" value="1"/>
</dbReference>
<feature type="domain" description="GST N-terminal" evidence="5">
    <location>
        <begin position="2"/>
        <end position="84"/>
    </location>
</feature>
<dbReference type="SFLD" id="SFLDG00358">
    <property type="entry name" value="Main_(cytGST)"/>
    <property type="match status" value="1"/>
</dbReference>
<dbReference type="InterPro" id="IPR004046">
    <property type="entry name" value="GST_C"/>
</dbReference>
<accession>A0A0N0RYH8</accession>
<dbReference type="InterPro" id="IPR036282">
    <property type="entry name" value="Glutathione-S-Trfase_C_sf"/>
</dbReference>
<keyword evidence="8" id="KW-1185">Reference proteome</keyword>
<dbReference type="AlphaFoldDB" id="A0A0N0RYH8"/>
<dbReference type="GO" id="GO:0004602">
    <property type="term" value="F:glutathione peroxidase activity"/>
    <property type="evidence" value="ECO:0007669"/>
    <property type="project" value="UniProtKB-ARBA"/>
</dbReference>
<evidence type="ECO:0000256" key="4">
    <source>
        <dbReference type="ARBA" id="ARBA00047960"/>
    </source>
</evidence>
<evidence type="ECO:0000259" key="6">
    <source>
        <dbReference type="PROSITE" id="PS50405"/>
    </source>
</evidence>
<sequence>MSCDLTIHHLRRSQSERIIWLCEELGIPYNLKCYDRQPATLQAPDEYRNLHWSGTSPIIQDGKVTLGETNAIFEYILAKYANGQLVLPVEHPQYADYVFWLHRANGTTQPGLVAMMFDRLRSDTDGDFGQKVVPTRLQSNFQAMEAQLGKFPFLAGDEFTAADCISVFSLTTLRMFIPFSLEQYPSIVRYLERIGQRDAYKRAMKRGDPDLEPALSAAAPKDPLW</sequence>
<dbReference type="OrthoDB" id="2309723at2759"/>
<gene>
    <name evidence="7" type="ORF">ACN38_g7534</name>
</gene>
<dbReference type="PROSITE" id="PS50404">
    <property type="entry name" value="GST_NTER"/>
    <property type="match status" value="1"/>
</dbReference>
<dbReference type="InterPro" id="IPR040079">
    <property type="entry name" value="Glutathione_S-Trfase"/>
</dbReference>
<comment type="caution">
    <text evidence="7">The sequence shown here is derived from an EMBL/GenBank/DDBJ whole genome shotgun (WGS) entry which is preliminary data.</text>
</comment>
<name>A0A0N0RYH8_9EURO</name>
<dbReference type="SUPFAM" id="SSF52833">
    <property type="entry name" value="Thioredoxin-like"/>
    <property type="match status" value="1"/>
</dbReference>
<dbReference type="PANTHER" id="PTHR44051:SF9">
    <property type="entry name" value="GLUTATHIONE S-TRANSFERASE 1"/>
    <property type="match status" value="1"/>
</dbReference>
<proteinExistence type="inferred from homology"/>
<dbReference type="SFLD" id="SFLDG01150">
    <property type="entry name" value="Main.1:_Beta-like"/>
    <property type="match status" value="1"/>
</dbReference>
<evidence type="ECO:0000259" key="5">
    <source>
        <dbReference type="PROSITE" id="PS50404"/>
    </source>
</evidence>
<dbReference type="EC" id="2.5.1.18" evidence="2"/>
<keyword evidence="3" id="KW-0808">Transferase</keyword>
<dbReference type="Proteomes" id="UP000037696">
    <property type="component" value="Unassembled WGS sequence"/>
</dbReference>
<dbReference type="Gene3D" id="1.20.1050.10">
    <property type="match status" value="1"/>
</dbReference>
<evidence type="ECO:0000256" key="3">
    <source>
        <dbReference type="ARBA" id="ARBA00022679"/>
    </source>
</evidence>
<dbReference type="GO" id="GO:0005737">
    <property type="term" value="C:cytoplasm"/>
    <property type="evidence" value="ECO:0007669"/>
    <property type="project" value="UniProtKB-ARBA"/>
</dbReference>
<dbReference type="PROSITE" id="PS50405">
    <property type="entry name" value="GST_CTER"/>
    <property type="match status" value="1"/>
</dbReference>
<dbReference type="CDD" id="cd03046">
    <property type="entry name" value="GST_N_GTT1_like"/>
    <property type="match status" value="1"/>
</dbReference>
<dbReference type="EMBL" id="LHQQ01000127">
    <property type="protein sequence ID" value="KOS41622.1"/>
    <property type="molecule type" value="Genomic_DNA"/>
</dbReference>
<dbReference type="PANTHER" id="PTHR44051">
    <property type="entry name" value="GLUTATHIONE S-TRANSFERASE-RELATED"/>
    <property type="match status" value="1"/>
</dbReference>
<dbReference type="InterPro" id="IPR004045">
    <property type="entry name" value="Glutathione_S-Trfase_N"/>
</dbReference>
<evidence type="ECO:0000256" key="1">
    <source>
        <dbReference type="ARBA" id="ARBA00007409"/>
    </source>
</evidence>